<gene>
    <name evidence="1" type="ORF">GTZ93_41015</name>
</gene>
<comment type="caution">
    <text evidence="1">The sequence shown here is derived from an EMBL/GenBank/DDBJ whole genome shotgun (WGS) entry which is preliminary data.</text>
</comment>
<evidence type="ECO:0000313" key="1">
    <source>
        <dbReference type="EMBL" id="NBC46188.1"/>
    </source>
</evidence>
<dbReference type="PANTHER" id="PTHR43546:SF3">
    <property type="entry name" value="UPF0173 METAL-DEPENDENT HYDROLASE MJ1163"/>
    <property type="match status" value="1"/>
</dbReference>
<protein>
    <recommendedName>
        <fullName evidence="3">Metal-dependent hydrolase</fullName>
    </recommendedName>
</protein>
<keyword evidence="2" id="KW-1185">Reference proteome</keyword>
<reference evidence="1 2" key="1">
    <citation type="submission" date="2020-01" db="EMBL/GenBank/DDBJ databases">
        <title>The draft genome sequence of Corallococcus exiguus DSM 14696.</title>
        <authorList>
            <person name="Zhang X."/>
            <person name="Zhu H."/>
        </authorList>
    </citation>
    <scope>NUCLEOTIDE SEQUENCE [LARGE SCALE GENOMIC DNA]</scope>
    <source>
        <strain evidence="1 2">DSM 14696</strain>
    </source>
</reference>
<dbReference type="AlphaFoldDB" id="A0A7X4YIV4"/>
<sequence>MRPDEPGRVVLPARLAGVEEVRVTGDTWLFGDMALVQELLHPDIVLLNVGGGRYGMDPRTAALAVRKYFRPSIIVPMHFGTFEPLATEPQAREVLGSDPRVRWLTPGVAASL</sequence>
<dbReference type="EMBL" id="JAAAPK010000019">
    <property type="protein sequence ID" value="NBC46188.1"/>
    <property type="molecule type" value="Genomic_DNA"/>
</dbReference>
<name>A0A7X4YIV4_9BACT</name>
<proteinExistence type="predicted"/>
<dbReference type="RefSeq" id="WP_139917864.1">
    <property type="nucleotide sequence ID" value="NZ_CBCSLE010000024.1"/>
</dbReference>
<dbReference type="SUPFAM" id="SSF56281">
    <property type="entry name" value="Metallo-hydrolase/oxidoreductase"/>
    <property type="match status" value="1"/>
</dbReference>
<dbReference type="PANTHER" id="PTHR43546">
    <property type="entry name" value="UPF0173 METAL-DEPENDENT HYDROLASE MJ1163-RELATED"/>
    <property type="match status" value="1"/>
</dbReference>
<evidence type="ECO:0000313" key="2">
    <source>
        <dbReference type="Proteomes" id="UP000537825"/>
    </source>
</evidence>
<evidence type="ECO:0008006" key="3">
    <source>
        <dbReference type="Google" id="ProtNLM"/>
    </source>
</evidence>
<dbReference type="Gene3D" id="3.60.15.10">
    <property type="entry name" value="Ribonuclease Z/Hydroxyacylglutathione hydrolase-like"/>
    <property type="match status" value="1"/>
</dbReference>
<accession>A0A7X4YIV4</accession>
<dbReference type="Proteomes" id="UP000537825">
    <property type="component" value="Unassembled WGS sequence"/>
</dbReference>
<dbReference type="InterPro" id="IPR036866">
    <property type="entry name" value="RibonucZ/Hydroxyglut_hydro"/>
</dbReference>
<dbReference type="InterPro" id="IPR050114">
    <property type="entry name" value="UPF0173_UPF0282_UlaG_hydrolase"/>
</dbReference>
<organism evidence="1 2">
    <name type="scientific">Corallococcus exiguus</name>
    <dbReference type="NCBI Taxonomy" id="83462"/>
    <lineage>
        <taxon>Bacteria</taxon>
        <taxon>Pseudomonadati</taxon>
        <taxon>Myxococcota</taxon>
        <taxon>Myxococcia</taxon>
        <taxon>Myxococcales</taxon>
        <taxon>Cystobacterineae</taxon>
        <taxon>Myxococcaceae</taxon>
        <taxon>Corallococcus</taxon>
    </lineage>
</organism>